<organism evidence="1 2">
    <name type="scientific">Romanomermis culicivorax</name>
    <name type="common">Nematode worm</name>
    <dbReference type="NCBI Taxonomy" id="13658"/>
    <lineage>
        <taxon>Eukaryota</taxon>
        <taxon>Metazoa</taxon>
        <taxon>Ecdysozoa</taxon>
        <taxon>Nematoda</taxon>
        <taxon>Enoplea</taxon>
        <taxon>Dorylaimia</taxon>
        <taxon>Mermithida</taxon>
        <taxon>Mermithoidea</taxon>
        <taxon>Mermithidae</taxon>
        <taxon>Romanomermis</taxon>
    </lineage>
</organism>
<accession>A0A915L000</accession>
<reference evidence="2" key="1">
    <citation type="submission" date="2022-11" db="UniProtKB">
        <authorList>
            <consortium name="WormBaseParasite"/>
        </authorList>
    </citation>
    <scope>IDENTIFICATION</scope>
</reference>
<sequence length="115" mass="13143">MTYDPAIKENLIQTENQGYAAGFTSGVKIATALGREIGFYEGFARANLHKISKSSPDEKSRRHQKIFEKVVAICDELHLEPENEQCLRSLEFLRKLMKQVLPQEEQAKNVEAMNF</sequence>
<evidence type="ECO:0000313" key="2">
    <source>
        <dbReference type="WBParaSite" id="nRc.2.0.1.t43775-RA"/>
    </source>
</evidence>
<name>A0A915L000_ROMCU</name>
<dbReference type="Proteomes" id="UP000887565">
    <property type="component" value="Unplaced"/>
</dbReference>
<proteinExistence type="predicted"/>
<protein>
    <submittedName>
        <fullName evidence="2">Essential protein Yae1 N-terminal domain-containing protein</fullName>
    </submittedName>
</protein>
<evidence type="ECO:0000313" key="1">
    <source>
        <dbReference type="Proteomes" id="UP000887565"/>
    </source>
</evidence>
<dbReference type="AlphaFoldDB" id="A0A915L000"/>
<dbReference type="WBParaSite" id="nRc.2.0.1.t43775-RA">
    <property type="protein sequence ID" value="nRc.2.0.1.t43775-RA"/>
    <property type="gene ID" value="nRc.2.0.1.g43775"/>
</dbReference>
<keyword evidence="1" id="KW-1185">Reference proteome</keyword>